<dbReference type="InterPro" id="IPR011663">
    <property type="entry name" value="UTRA"/>
</dbReference>
<dbReference type="RefSeq" id="WP_165931067.1">
    <property type="nucleotide sequence ID" value="NZ_SMAJ01000021.1"/>
</dbReference>
<dbReference type="AlphaFoldDB" id="A0A4V2UX30"/>
<keyword evidence="2" id="KW-0238">DNA-binding</keyword>
<dbReference type="CDD" id="cd07377">
    <property type="entry name" value="WHTH_GntR"/>
    <property type="match status" value="1"/>
</dbReference>
<dbReference type="SMART" id="SM00866">
    <property type="entry name" value="UTRA"/>
    <property type="match status" value="1"/>
</dbReference>
<keyword evidence="1" id="KW-0805">Transcription regulation</keyword>
<dbReference type="SMART" id="SM00345">
    <property type="entry name" value="HTH_GNTR"/>
    <property type="match status" value="1"/>
</dbReference>
<proteinExistence type="predicted"/>
<accession>A0A4V2UX30</accession>
<dbReference type="PANTHER" id="PTHR44846:SF1">
    <property type="entry name" value="MANNOSYL-D-GLYCERATE TRANSPORT_METABOLISM SYSTEM REPRESSOR MNGR-RELATED"/>
    <property type="match status" value="1"/>
</dbReference>
<dbReference type="Gene3D" id="1.10.10.10">
    <property type="entry name" value="Winged helix-like DNA-binding domain superfamily/Winged helix DNA-binding domain"/>
    <property type="match status" value="1"/>
</dbReference>
<comment type="caution">
    <text evidence="5">The sequence shown here is derived from an EMBL/GenBank/DDBJ whole genome shotgun (WGS) entry which is preliminary data.</text>
</comment>
<dbReference type="InterPro" id="IPR036388">
    <property type="entry name" value="WH-like_DNA-bd_sf"/>
</dbReference>
<organism evidence="5 6">
    <name type="scientific">Paralcaligenes ureilyticus</name>
    <dbReference type="NCBI Taxonomy" id="627131"/>
    <lineage>
        <taxon>Bacteria</taxon>
        <taxon>Pseudomonadati</taxon>
        <taxon>Pseudomonadota</taxon>
        <taxon>Betaproteobacteria</taxon>
        <taxon>Burkholderiales</taxon>
        <taxon>Alcaligenaceae</taxon>
        <taxon>Paralcaligenes</taxon>
    </lineage>
</organism>
<dbReference type="Pfam" id="PF07702">
    <property type="entry name" value="UTRA"/>
    <property type="match status" value="1"/>
</dbReference>
<gene>
    <name evidence="5" type="ORF">EDC26_12146</name>
</gene>
<dbReference type="GO" id="GO:0045892">
    <property type="term" value="P:negative regulation of DNA-templated transcription"/>
    <property type="evidence" value="ECO:0007669"/>
    <property type="project" value="TreeGrafter"/>
</dbReference>
<dbReference type="Proteomes" id="UP000295525">
    <property type="component" value="Unassembled WGS sequence"/>
</dbReference>
<dbReference type="SUPFAM" id="SSF64288">
    <property type="entry name" value="Chorismate lyase-like"/>
    <property type="match status" value="1"/>
</dbReference>
<dbReference type="GO" id="GO:0003700">
    <property type="term" value="F:DNA-binding transcription factor activity"/>
    <property type="evidence" value="ECO:0007669"/>
    <property type="project" value="InterPro"/>
</dbReference>
<keyword evidence="6" id="KW-1185">Reference proteome</keyword>
<evidence type="ECO:0000256" key="3">
    <source>
        <dbReference type="ARBA" id="ARBA00023163"/>
    </source>
</evidence>
<feature type="domain" description="HTH gntR-type" evidence="4">
    <location>
        <begin position="21"/>
        <end position="89"/>
    </location>
</feature>
<dbReference type="PROSITE" id="PS50949">
    <property type="entry name" value="HTH_GNTR"/>
    <property type="match status" value="1"/>
</dbReference>
<dbReference type="Gene3D" id="3.40.1410.10">
    <property type="entry name" value="Chorismate lyase-like"/>
    <property type="match status" value="1"/>
</dbReference>
<dbReference type="EMBL" id="SMAJ01000021">
    <property type="protein sequence ID" value="TCT01958.1"/>
    <property type="molecule type" value="Genomic_DNA"/>
</dbReference>
<reference evidence="5 6" key="1">
    <citation type="submission" date="2019-03" db="EMBL/GenBank/DDBJ databases">
        <title>Genomic Encyclopedia of Type Strains, Phase IV (KMG-IV): sequencing the most valuable type-strain genomes for metagenomic binning, comparative biology and taxonomic classification.</title>
        <authorList>
            <person name="Goeker M."/>
        </authorList>
    </citation>
    <scope>NUCLEOTIDE SEQUENCE [LARGE SCALE GENOMIC DNA]</scope>
    <source>
        <strain evidence="5 6">DSM 24591</strain>
    </source>
</reference>
<evidence type="ECO:0000313" key="6">
    <source>
        <dbReference type="Proteomes" id="UP000295525"/>
    </source>
</evidence>
<dbReference type="InterPro" id="IPR000524">
    <property type="entry name" value="Tscrpt_reg_HTH_GntR"/>
</dbReference>
<evidence type="ECO:0000256" key="1">
    <source>
        <dbReference type="ARBA" id="ARBA00023015"/>
    </source>
</evidence>
<name>A0A4V2UX30_9BURK</name>
<dbReference type="Pfam" id="PF00392">
    <property type="entry name" value="GntR"/>
    <property type="match status" value="1"/>
</dbReference>
<dbReference type="PANTHER" id="PTHR44846">
    <property type="entry name" value="MANNOSYL-D-GLYCERATE TRANSPORT/METABOLISM SYSTEM REPRESSOR MNGR-RELATED"/>
    <property type="match status" value="1"/>
</dbReference>
<dbReference type="PRINTS" id="PR00035">
    <property type="entry name" value="HTHGNTR"/>
</dbReference>
<dbReference type="InterPro" id="IPR050679">
    <property type="entry name" value="Bact_HTH_transcr_reg"/>
</dbReference>
<dbReference type="InterPro" id="IPR036390">
    <property type="entry name" value="WH_DNA-bd_sf"/>
</dbReference>
<evidence type="ECO:0000313" key="5">
    <source>
        <dbReference type="EMBL" id="TCT01958.1"/>
    </source>
</evidence>
<keyword evidence="3" id="KW-0804">Transcription</keyword>
<dbReference type="InterPro" id="IPR028978">
    <property type="entry name" value="Chorismate_lyase_/UTRA_dom_sf"/>
</dbReference>
<evidence type="ECO:0000259" key="4">
    <source>
        <dbReference type="PROSITE" id="PS50949"/>
    </source>
</evidence>
<sequence length="270" mass="29971">MRRSIKKAAASQAVLDPLCEEPLYMQIANRLANEISTGRLAPGMRIPSETELMSMHGVSRITVRQAIALLTRNGQVVAHRGKGTFVSRPPLHQDLSMLQGFQDALRNQGVEPQTELLEFSISAGRTDRTLAHGLDLPVRLRRRYCVDGQPFAVVEAFLPASAAAVGEKRARDLIVYEILQQFLGLRIGRADVVIRCAPATVQVARELSINARTNVLVMERTSRTAPGTICEFTRIYIIPERYTFRLSLPGPLEIASALRPVETAKRLKLH</sequence>
<dbReference type="GO" id="GO:0003677">
    <property type="term" value="F:DNA binding"/>
    <property type="evidence" value="ECO:0007669"/>
    <property type="project" value="UniProtKB-KW"/>
</dbReference>
<dbReference type="SUPFAM" id="SSF46785">
    <property type="entry name" value="Winged helix' DNA-binding domain"/>
    <property type="match status" value="1"/>
</dbReference>
<protein>
    <submittedName>
        <fullName evidence="5">GntR family transcriptional regulator</fullName>
    </submittedName>
</protein>
<evidence type="ECO:0000256" key="2">
    <source>
        <dbReference type="ARBA" id="ARBA00023125"/>
    </source>
</evidence>